<dbReference type="Gene3D" id="1.10.287.1080">
    <property type="entry name" value="MazG-like"/>
    <property type="match status" value="1"/>
</dbReference>
<accession>A0A1J5TZH6</accession>
<dbReference type="CDD" id="cd11537">
    <property type="entry name" value="NTP-PPase_RS21-C6_like"/>
    <property type="match status" value="1"/>
</dbReference>
<reference evidence="1" key="1">
    <citation type="submission" date="2016-10" db="EMBL/GenBank/DDBJ databases">
        <title>Sequence of Gallionella enrichment culture.</title>
        <authorList>
            <person name="Poehlein A."/>
            <person name="Muehling M."/>
            <person name="Daniel R."/>
        </authorList>
    </citation>
    <scope>NUCLEOTIDE SEQUENCE</scope>
</reference>
<dbReference type="PANTHER" id="PTHR46523">
    <property type="entry name" value="DCTP PYROPHOSPHATASE 1"/>
    <property type="match status" value="1"/>
</dbReference>
<protein>
    <recommendedName>
        <fullName evidence="2">MazG nucleotide pyrophosphohydrolase domain protein</fullName>
    </recommendedName>
</protein>
<comment type="caution">
    <text evidence="1">The sequence shown here is derived from an EMBL/GenBank/DDBJ whole genome shotgun (WGS) entry which is preliminary data.</text>
</comment>
<evidence type="ECO:0000313" key="1">
    <source>
        <dbReference type="EMBL" id="OIR19196.1"/>
    </source>
</evidence>
<dbReference type="AlphaFoldDB" id="A0A1J5TZH6"/>
<proteinExistence type="predicted"/>
<name>A0A1J5TZH6_9ZZZZ</name>
<organism evidence="1">
    <name type="scientific">mine drainage metagenome</name>
    <dbReference type="NCBI Taxonomy" id="410659"/>
    <lineage>
        <taxon>unclassified sequences</taxon>
        <taxon>metagenomes</taxon>
        <taxon>ecological metagenomes</taxon>
    </lineage>
</organism>
<dbReference type="PIRSF" id="PIRSF029826">
    <property type="entry name" value="UCP029826_pph"/>
    <property type="match status" value="1"/>
</dbReference>
<dbReference type="Pfam" id="PF12643">
    <property type="entry name" value="MazG-like"/>
    <property type="match status" value="1"/>
</dbReference>
<dbReference type="InterPro" id="IPR025984">
    <property type="entry name" value="DCTPP"/>
</dbReference>
<dbReference type="GO" id="GO:0042262">
    <property type="term" value="P:DNA protection"/>
    <property type="evidence" value="ECO:0007669"/>
    <property type="project" value="TreeGrafter"/>
</dbReference>
<dbReference type="SUPFAM" id="SSF101386">
    <property type="entry name" value="all-alpha NTP pyrophosphatases"/>
    <property type="match status" value="1"/>
</dbReference>
<dbReference type="PANTHER" id="PTHR46523:SF1">
    <property type="entry name" value="DCTP PYROPHOSPHATASE 1"/>
    <property type="match status" value="1"/>
</dbReference>
<gene>
    <name evidence="1" type="ORF">GALL_00750</name>
</gene>
<dbReference type="GO" id="GO:0006253">
    <property type="term" value="P:dCTP catabolic process"/>
    <property type="evidence" value="ECO:0007669"/>
    <property type="project" value="TreeGrafter"/>
</dbReference>
<evidence type="ECO:0008006" key="2">
    <source>
        <dbReference type="Google" id="ProtNLM"/>
    </source>
</evidence>
<dbReference type="GO" id="GO:0005829">
    <property type="term" value="C:cytosol"/>
    <property type="evidence" value="ECO:0007669"/>
    <property type="project" value="TreeGrafter"/>
</dbReference>
<sequence>MNAIFALREVEVADSDFDRIRKQVRQFVVERDWDQFHSPKNLSMALIVEAAEMVEHFQWLTEAQSCNLPPEKLAEVEQELADIQVYLISLAEKLKLDIVAAVEKKLVLNAEKYPAEQVRGSARKYTEYKDKARK</sequence>
<dbReference type="GO" id="GO:0047840">
    <property type="term" value="F:dCTP diphosphatase activity"/>
    <property type="evidence" value="ECO:0007669"/>
    <property type="project" value="TreeGrafter"/>
</dbReference>
<dbReference type="InterPro" id="IPR052555">
    <property type="entry name" value="dCTP_Pyrophosphatase"/>
</dbReference>
<dbReference type="EMBL" id="MLJW01000001">
    <property type="protein sequence ID" value="OIR19196.1"/>
    <property type="molecule type" value="Genomic_DNA"/>
</dbReference>